<accession>A0A1R3I4I7</accession>
<proteinExistence type="predicted"/>
<protein>
    <submittedName>
        <fullName evidence="2">Uncharacterized protein</fullName>
    </submittedName>
</protein>
<evidence type="ECO:0000313" key="2">
    <source>
        <dbReference type="EMBL" id="OMO77490.1"/>
    </source>
</evidence>
<feature type="region of interest" description="Disordered" evidence="1">
    <location>
        <begin position="1"/>
        <end position="29"/>
    </location>
</feature>
<sequence length="48" mass="6000">MLPDRLEDMYDKMSGYRQKRKQRKEEDKVMREEARKIIEARQMTQKPK</sequence>
<reference evidence="2 3" key="1">
    <citation type="submission" date="2013-09" db="EMBL/GenBank/DDBJ databases">
        <title>Corchorus capsularis genome sequencing.</title>
        <authorList>
            <person name="Alam M."/>
            <person name="Haque M.S."/>
            <person name="Islam M.S."/>
            <person name="Emdad E.M."/>
            <person name="Islam M.M."/>
            <person name="Ahmed B."/>
            <person name="Halim A."/>
            <person name="Hossen Q.M.M."/>
            <person name="Hossain M.Z."/>
            <person name="Ahmed R."/>
            <person name="Khan M.M."/>
            <person name="Islam R."/>
            <person name="Rashid M.M."/>
            <person name="Khan S.A."/>
            <person name="Rahman M.S."/>
            <person name="Alam M."/>
        </authorList>
    </citation>
    <scope>NUCLEOTIDE SEQUENCE [LARGE SCALE GENOMIC DNA]</scope>
    <source>
        <strain evidence="3">cv. CVL-1</strain>
        <tissue evidence="2">Whole seedling</tissue>
    </source>
</reference>
<feature type="compositionally biased region" description="Basic and acidic residues" evidence="1">
    <location>
        <begin position="1"/>
        <end position="11"/>
    </location>
</feature>
<evidence type="ECO:0000256" key="1">
    <source>
        <dbReference type="SAM" id="MobiDB-lite"/>
    </source>
</evidence>
<evidence type="ECO:0000313" key="3">
    <source>
        <dbReference type="Proteomes" id="UP000188268"/>
    </source>
</evidence>
<dbReference type="Gramene" id="OMO77490">
    <property type="protein sequence ID" value="OMO77490"/>
    <property type="gene ID" value="CCACVL1_14997"/>
</dbReference>
<name>A0A1R3I4I7_COCAP</name>
<dbReference type="AlphaFoldDB" id="A0A1R3I4I7"/>
<gene>
    <name evidence="2" type="ORF">CCACVL1_14997</name>
</gene>
<organism evidence="2 3">
    <name type="scientific">Corchorus capsularis</name>
    <name type="common">Jute</name>
    <dbReference type="NCBI Taxonomy" id="210143"/>
    <lineage>
        <taxon>Eukaryota</taxon>
        <taxon>Viridiplantae</taxon>
        <taxon>Streptophyta</taxon>
        <taxon>Embryophyta</taxon>
        <taxon>Tracheophyta</taxon>
        <taxon>Spermatophyta</taxon>
        <taxon>Magnoliopsida</taxon>
        <taxon>eudicotyledons</taxon>
        <taxon>Gunneridae</taxon>
        <taxon>Pentapetalae</taxon>
        <taxon>rosids</taxon>
        <taxon>malvids</taxon>
        <taxon>Malvales</taxon>
        <taxon>Malvaceae</taxon>
        <taxon>Grewioideae</taxon>
        <taxon>Apeibeae</taxon>
        <taxon>Corchorus</taxon>
    </lineage>
</organism>
<dbReference type="EMBL" id="AWWV01010723">
    <property type="protein sequence ID" value="OMO77490.1"/>
    <property type="molecule type" value="Genomic_DNA"/>
</dbReference>
<keyword evidence="3" id="KW-1185">Reference proteome</keyword>
<dbReference type="Proteomes" id="UP000188268">
    <property type="component" value="Unassembled WGS sequence"/>
</dbReference>
<comment type="caution">
    <text evidence="2">The sequence shown here is derived from an EMBL/GenBank/DDBJ whole genome shotgun (WGS) entry which is preliminary data.</text>
</comment>